<dbReference type="OrthoDB" id="9810578at2"/>
<dbReference type="GO" id="GO:0003700">
    <property type="term" value="F:DNA-binding transcription factor activity"/>
    <property type="evidence" value="ECO:0007669"/>
    <property type="project" value="TreeGrafter"/>
</dbReference>
<evidence type="ECO:0000313" key="4">
    <source>
        <dbReference type="Proteomes" id="UP000292685"/>
    </source>
</evidence>
<dbReference type="InterPro" id="IPR001387">
    <property type="entry name" value="Cro/C1-type_HTH"/>
</dbReference>
<dbReference type="PANTHER" id="PTHR46797:SF1">
    <property type="entry name" value="METHYLPHOSPHONATE SYNTHASE"/>
    <property type="match status" value="1"/>
</dbReference>
<keyword evidence="1" id="KW-0238">DNA-binding</keyword>
<comment type="caution">
    <text evidence="3">The sequence shown here is derived from an EMBL/GenBank/DDBJ whole genome shotgun (WGS) entry which is preliminary data.</text>
</comment>
<dbReference type="InterPro" id="IPR013096">
    <property type="entry name" value="Cupin_2"/>
</dbReference>
<dbReference type="InterPro" id="IPR010982">
    <property type="entry name" value="Lambda_DNA-bd_dom_sf"/>
</dbReference>
<evidence type="ECO:0000259" key="2">
    <source>
        <dbReference type="PROSITE" id="PS50943"/>
    </source>
</evidence>
<dbReference type="InterPro" id="IPR050807">
    <property type="entry name" value="TransReg_Diox_bact_type"/>
</dbReference>
<dbReference type="PROSITE" id="PS50943">
    <property type="entry name" value="HTH_CROC1"/>
    <property type="match status" value="1"/>
</dbReference>
<proteinExistence type="predicted"/>
<gene>
    <name evidence="3" type="ORF">EV380_2665</name>
</gene>
<reference evidence="3 4" key="1">
    <citation type="submission" date="2019-02" db="EMBL/GenBank/DDBJ databases">
        <title>Sequencing the genomes of 1000 actinobacteria strains.</title>
        <authorList>
            <person name="Klenk H.-P."/>
        </authorList>
    </citation>
    <scope>NUCLEOTIDE SEQUENCE [LARGE SCALE GENOMIC DNA]</scope>
    <source>
        <strain evidence="3 4">DSM 17364</strain>
    </source>
</reference>
<protein>
    <submittedName>
        <fullName evidence="3">XRE family transcriptional regulator</fullName>
    </submittedName>
</protein>
<dbReference type="CDD" id="cd02209">
    <property type="entry name" value="cupin_XRE_C"/>
    <property type="match status" value="1"/>
</dbReference>
<dbReference type="Pfam" id="PF01381">
    <property type="entry name" value="HTH_3"/>
    <property type="match status" value="1"/>
</dbReference>
<name>A0A4Q8AFL2_9MICC</name>
<evidence type="ECO:0000313" key="3">
    <source>
        <dbReference type="EMBL" id="RZU63058.1"/>
    </source>
</evidence>
<evidence type="ECO:0000256" key="1">
    <source>
        <dbReference type="ARBA" id="ARBA00023125"/>
    </source>
</evidence>
<dbReference type="GO" id="GO:0003677">
    <property type="term" value="F:DNA binding"/>
    <property type="evidence" value="ECO:0007669"/>
    <property type="project" value="UniProtKB-KW"/>
</dbReference>
<dbReference type="SUPFAM" id="SSF51182">
    <property type="entry name" value="RmlC-like cupins"/>
    <property type="match status" value="1"/>
</dbReference>
<dbReference type="RefSeq" id="WP_130451536.1">
    <property type="nucleotide sequence ID" value="NZ_SHLA01000001.1"/>
</dbReference>
<sequence length="201" mass="21292">MDLDAESLASVIGSRVRHERTEHGWTLDQLAEHAGVSRRMVVNVEQGAVNPSIGTLLRLSDALGVGLPALVEPPRRERTKLTRAGEGAALWQGEAGGRGVLVAGTEPPDVVELWDWSLAPGEAHVSEAHSEGTRELLQVREGALVVAVADESFTLAPGDALAFAGDEEHSYANPGDDLTRFTLTVFEPGVGPGPRTETPHA</sequence>
<feature type="domain" description="HTH cro/C1-type" evidence="2">
    <location>
        <begin position="16"/>
        <end position="70"/>
    </location>
</feature>
<dbReference type="InterPro" id="IPR011051">
    <property type="entry name" value="RmlC_Cupin_sf"/>
</dbReference>
<keyword evidence="4" id="KW-1185">Reference proteome</keyword>
<organism evidence="3 4">
    <name type="scientific">Zhihengliuella halotolerans</name>
    <dbReference type="NCBI Taxonomy" id="370736"/>
    <lineage>
        <taxon>Bacteria</taxon>
        <taxon>Bacillati</taxon>
        <taxon>Actinomycetota</taxon>
        <taxon>Actinomycetes</taxon>
        <taxon>Micrococcales</taxon>
        <taxon>Micrococcaceae</taxon>
        <taxon>Zhihengliuella</taxon>
    </lineage>
</organism>
<dbReference type="Gene3D" id="1.10.260.40">
    <property type="entry name" value="lambda repressor-like DNA-binding domains"/>
    <property type="match status" value="1"/>
</dbReference>
<dbReference type="Proteomes" id="UP000292685">
    <property type="component" value="Unassembled WGS sequence"/>
</dbReference>
<dbReference type="SUPFAM" id="SSF47413">
    <property type="entry name" value="lambda repressor-like DNA-binding domains"/>
    <property type="match status" value="1"/>
</dbReference>
<dbReference type="SMART" id="SM00530">
    <property type="entry name" value="HTH_XRE"/>
    <property type="match status" value="1"/>
</dbReference>
<dbReference type="PANTHER" id="PTHR46797">
    <property type="entry name" value="HTH-TYPE TRANSCRIPTIONAL REGULATOR"/>
    <property type="match status" value="1"/>
</dbReference>
<dbReference type="AlphaFoldDB" id="A0A4Q8AFL2"/>
<dbReference type="CDD" id="cd00093">
    <property type="entry name" value="HTH_XRE"/>
    <property type="match status" value="1"/>
</dbReference>
<dbReference type="Pfam" id="PF07883">
    <property type="entry name" value="Cupin_2"/>
    <property type="match status" value="1"/>
</dbReference>
<dbReference type="GO" id="GO:0005829">
    <property type="term" value="C:cytosol"/>
    <property type="evidence" value="ECO:0007669"/>
    <property type="project" value="TreeGrafter"/>
</dbReference>
<dbReference type="InterPro" id="IPR014710">
    <property type="entry name" value="RmlC-like_jellyroll"/>
</dbReference>
<accession>A0A4Q8AFL2</accession>
<dbReference type="Gene3D" id="2.60.120.10">
    <property type="entry name" value="Jelly Rolls"/>
    <property type="match status" value="1"/>
</dbReference>
<dbReference type="EMBL" id="SHLA01000001">
    <property type="protein sequence ID" value="RZU63058.1"/>
    <property type="molecule type" value="Genomic_DNA"/>
</dbReference>